<evidence type="ECO:0000313" key="3">
    <source>
        <dbReference type="EMBL" id="ATC65212.1"/>
    </source>
</evidence>
<protein>
    <submittedName>
        <fullName evidence="3">Epimerase</fullName>
    </submittedName>
</protein>
<dbReference type="PANTHER" id="PTHR11092">
    <property type="entry name" value="SUGAR NUCLEOTIDE EPIMERASE RELATED"/>
    <property type="match status" value="1"/>
</dbReference>
<gene>
    <name evidence="3" type="ORF">CMV30_15310</name>
</gene>
<sequence length="345" mass="38112">MKLILTGATGQLGRILLRDFLRDTNATHDLVVLTRDPSTFPSSDFTSPLITATTSTNTPAHNSTLRILHWDARTLAPWSAELDGADAVINLAGRSVNCRYTKRNLAEMLSSRVESTRVIGEAVARTARPPRVWLQMSTATIYAHRFDAPNDEATGVLGSSEPDVPRYWDKSIEIARAWEETLFTSPTPLTRRVALRSAMVMSPDRAGVFDTLAKLARRGLGGAHGNGRQYVSWIHEHDFAAAIRFLLAREDLSGPINLAAPGPLTNASFQTILRHALLAPIGLRSPAWLLEIGAFFLRTDTELLLKSRRVIPTRLLENGFTFRHPDWPSAAIELAGRWENSPPVP</sequence>
<feature type="domain" description="DUF1731" evidence="2">
    <location>
        <begin position="286"/>
        <end position="330"/>
    </location>
</feature>
<dbReference type="Pfam" id="PF08338">
    <property type="entry name" value="DUF1731"/>
    <property type="match status" value="1"/>
</dbReference>
<proteinExistence type="predicted"/>
<dbReference type="KEGG" id="vbh:CMV30_15310"/>
<dbReference type="AlphaFoldDB" id="A0A290QM71"/>
<keyword evidence="4" id="KW-1185">Reference proteome</keyword>
<evidence type="ECO:0000313" key="4">
    <source>
        <dbReference type="Proteomes" id="UP000217265"/>
    </source>
</evidence>
<dbReference type="RefSeq" id="WP_096056843.1">
    <property type="nucleotide sequence ID" value="NZ_CP023344.1"/>
</dbReference>
<dbReference type="Proteomes" id="UP000217265">
    <property type="component" value="Chromosome"/>
</dbReference>
<dbReference type="InterPro" id="IPR013549">
    <property type="entry name" value="DUF1731"/>
</dbReference>
<name>A0A290QM71_9BACT</name>
<reference evidence="3 4" key="1">
    <citation type="submission" date="2017-09" db="EMBL/GenBank/DDBJ databases">
        <title>Complete genome sequence of Verrucomicrobial strain HZ-65, isolated from freshwater.</title>
        <authorList>
            <person name="Choi A."/>
        </authorList>
    </citation>
    <scope>NUCLEOTIDE SEQUENCE [LARGE SCALE GENOMIC DNA]</scope>
    <source>
        <strain evidence="3 4">HZ-65</strain>
    </source>
</reference>
<organism evidence="3 4">
    <name type="scientific">Nibricoccus aquaticus</name>
    <dbReference type="NCBI Taxonomy" id="2576891"/>
    <lineage>
        <taxon>Bacteria</taxon>
        <taxon>Pseudomonadati</taxon>
        <taxon>Verrucomicrobiota</taxon>
        <taxon>Opitutia</taxon>
        <taxon>Opitutales</taxon>
        <taxon>Opitutaceae</taxon>
        <taxon>Nibricoccus</taxon>
    </lineage>
</organism>
<evidence type="ECO:0000259" key="2">
    <source>
        <dbReference type="Pfam" id="PF08338"/>
    </source>
</evidence>
<evidence type="ECO:0000259" key="1">
    <source>
        <dbReference type="Pfam" id="PF01370"/>
    </source>
</evidence>
<accession>A0A290QM71</accession>
<dbReference type="EMBL" id="CP023344">
    <property type="protein sequence ID" value="ATC65212.1"/>
    <property type="molecule type" value="Genomic_DNA"/>
</dbReference>
<dbReference type="SUPFAM" id="SSF51735">
    <property type="entry name" value="NAD(P)-binding Rossmann-fold domains"/>
    <property type="match status" value="1"/>
</dbReference>
<dbReference type="OrthoDB" id="9801773at2"/>
<dbReference type="InterPro" id="IPR001509">
    <property type="entry name" value="Epimerase_deHydtase"/>
</dbReference>
<dbReference type="InterPro" id="IPR036291">
    <property type="entry name" value="NAD(P)-bd_dom_sf"/>
</dbReference>
<dbReference type="Pfam" id="PF01370">
    <property type="entry name" value="Epimerase"/>
    <property type="match status" value="1"/>
</dbReference>
<dbReference type="PANTHER" id="PTHR11092:SF0">
    <property type="entry name" value="EPIMERASE FAMILY PROTEIN SDR39U1"/>
    <property type="match status" value="1"/>
</dbReference>
<dbReference type="Gene3D" id="3.40.50.720">
    <property type="entry name" value="NAD(P)-binding Rossmann-like Domain"/>
    <property type="match status" value="1"/>
</dbReference>
<feature type="domain" description="NAD-dependent epimerase/dehydratase" evidence="1">
    <location>
        <begin position="4"/>
        <end position="154"/>
    </location>
</feature>